<evidence type="ECO:0000313" key="3">
    <source>
        <dbReference type="Proteomes" id="UP000184310"/>
    </source>
</evidence>
<feature type="domain" description="Transcription regulator PadR N-terminal" evidence="1">
    <location>
        <begin position="25"/>
        <end position="85"/>
    </location>
</feature>
<dbReference type="AlphaFoldDB" id="A0A1M6CVC1"/>
<evidence type="ECO:0000313" key="2">
    <source>
        <dbReference type="EMBL" id="SHI64678.1"/>
    </source>
</evidence>
<dbReference type="InterPro" id="IPR052509">
    <property type="entry name" value="Metal_resp_DNA-bind_regulator"/>
</dbReference>
<proteinExistence type="predicted"/>
<sequence length="108" mass="12203">MTDKIIKKYLPMTETAFYILLSLYKPTHGYGIILEVENLTNKRISLGSGTIYGTLSKMQADGIVAVYSNSERKTIYEITDLGKELINLEFKRLKELNSNAEALGGYFK</sequence>
<evidence type="ECO:0000259" key="1">
    <source>
        <dbReference type="Pfam" id="PF03551"/>
    </source>
</evidence>
<dbReference type="Gene3D" id="1.10.10.10">
    <property type="entry name" value="Winged helix-like DNA-binding domain superfamily/Winged helix DNA-binding domain"/>
    <property type="match status" value="1"/>
</dbReference>
<gene>
    <name evidence="2" type="ORF">SAMN02745163_00557</name>
</gene>
<reference evidence="2 3" key="1">
    <citation type="submission" date="2016-11" db="EMBL/GenBank/DDBJ databases">
        <authorList>
            <person name="Jaros S."/>
            <person name="Januszkiewicz K."/>
            <person name="Wedrychowicz H."/>
        </authorList>
    </citation>
    <scope>NUCLEOTIDE SEQUENCE [LARGE SCALE GENOMIC DNA]</scope>
    <source>
        <strain evidence="2 3">DSM 21758</strain>
    </source>
</reference>
<dbReference type="GO" id="GO:0003677">
    <property type="term" value="F:DNA binding"/>
    <property type="evidence" value="ECO:0007669"/>
    <property type="project" value="UniProtKB-KW"/>
</dbReference>
<dbReference type="InterPro" id="IPR036388">
    <property type="entry name" value="WH-like_DNA-bd_sf"/>
</dbReference>
<keyword evidence="3" id="KW-1185">Reference proteome</keyword>
<organism evidence="2 3">
    <name type="scientific">Clostridium cavendishii DSM 21758</name>
    <dbReference type="NCBI Taxonomy" id="1121302"/>
    <lineage>
        <taxon>Bacteria</taxon>
        <taxon>Bacillati</taxon>
        <taxon>Bacillota</taxon>
        <taxon>Clostridia</taxon>
        <taxon>Eubacteriales</taxon>
        <taxon>Clostridiaceae</taxon>
        <taxon>Clostridium</taxon>
    </lineage>
</organism>
<dbReference type="EMBL" id="FQZB01000004">
    <property type="protein sequence ID" value="SHI64678.1"/>
    <property type="molecule type" value="Genomic_DNA"/>
</dbReference>
<protein>
    <submittedName>
        <fullName evidence="2">DNA-binding transcriptional regulator, PadR family</fullName>
    </submittedName>
</protein>
<dbReference type="InterPro" id="IPR005149">
    <property type="entry name" value="Tscrpt_reg_PadR_N"/>
</dbReference>
<dbReference type="PANTHER" id="PTHR33169:SF13">
    <property type="entry name" value="PADR-FAMILY TRANSCRIPTIONAL REGULATOR"/>
    <property type="match status" value="1"/>
</dbReference>
<dbReference type="SUPFAM" id="SSF46785">
    <property type="entry name" value="Winged helix' DNA-binding domain"/>
    <property type="match status" value="1"/>
</dbReference>
<dbReference type="STRING" id="1121302.SAMN02745163_00557"/>
<dbReference type="Pfam" id="PF03551">
    <property type="entry name" value="PadR"/>
    <property type="match status" value="1"/>
</dbReference>
<accession>A0A1M6CVC1</accession>
<dbReference type="RefSeq" id="WP_200802828.1">
    <property type="nucleotide sequence ID" value="NZ_FQZB01000004.1"/>
</dbReference>
<dbReference type="PANTHER" id="PTHR33169">
    <property type="entry name" value="PADR-FAMILY TRANSCRIPTIONAL REGULATOR"/>
    <property type="match status" value="1"/>
</dbReference>
<dbReference type="InterPro" id="IPR036390">
    <property type="entry name" value="WH_DNA-bd_sf"/>
</dbReference>
<name>A0A1M6CVC1_9CLOT</name>
<keyword evidence="2" id="KW-0238">DNA-binding</keyword>
<dbReference type="Proteomes" id="UP000184310">
    <property type="component" value="Unassembled WGS sequence"/>
</dbReference>